<feature type="transmembrane region" description="Helical" evidence="1">
    <location>
        <begin position="341"/>
        <end position="360"/>
    </location>
</feature>
<dbReference type="AlphaFoldDB" id="B4M5E1"/>
<feature type="compositionally biased region" description="Polar residues" evidence="2">
    <location>
        <begin position="7"/>
        <end position="31"/>
    </location>
</feature>
<evidence type="ECO:0000313" key="5">
    <source>
        <dbReference type="Proteomes" id="UP000008792"/>
    </source>
</evidence>
<feature type="transmembrane region" description="Helical" evidence="1">
    <location>
        <begin position="220"/>
        <end position="240"/>
    </location>
</feature>
<dbReference type="EMBL" id="CH940652">
    <property type="protein sequence ID" value="EDW59852.2"/>
    <property type="molecule type" value="Genomic_DNA"/>
</dbReference>
<feature type="transmembrane region" description="Helical" evidence="1">
    <location>
        <begin position="421"/>
        <end position="447"/>
    </location>
</feature>
<evidence type="ECO:0000256" key="1">
    <source>
        <dbReference type="RuleBase" id="RU367138"/>
    </source>
</evidence>
<dbReference type="EC" id="2.-.-.-" evidence="1"/>
<dbReference type="GO" id="GO:0051377">
    <property type="term" value="F:mannose-ethanolamine phosphotransferase activity"/>
    <property type="evidence" value="ECO:0007669"/>
    <property type="project" value="UniProtKB-UniRule"/>
</dbReference>
<accession>B4M5E1</accession>
<dbReference type="Proteomes" id="UP000008792">
    <property type="component" value="Unassembled WGS sequence"/>
</dbReference>
<dbReference type="PANTHER" id="PTHR12250">
    <property type="entry name" value="PHOSPHATIDYLINOSITOL GLYCAN, CLASS N"/>
    <property type="match status" value="1"/>
</dbReference>
<feature type="domain" description="GPI ethanolamine phosphate transferase 1 C-terminal" evidence="3">
    <location>
        <begin position="181"/>
        <end position="563"/>
    </location>
</feature>
<reference evidence="4 5" key="1">
    <citation type="journal article" date="2007" name="Nature">
        <title>Evolution of genes and genomes on the Drosophila phylogeny.</title>
        <authorList>
            <consortium name="Drosophila 12 Genomes Consortium"/>
            <person name="Clark A.G."/>
            <person name="Eisen M.B."/>
            <person name="Smith D.R."/>
            <person name="Bergman C.M."/>
            <person name="Oliver B."/>
            <person name="Markow T.A."/>
            <person name="Kaufman T.C."/>
            <person name="Kellis M."/>
            <person name="Gelbart W."/>
            <person name="Iyer V.N."/>
            <person name="Pollard D.A."/>
            <person name="Sackton T.B."/>
            <person name="Larracuente A.M."/>
            <person name="Singh N.D."/>
            <person name="Abad J.P."/>
            <person name="Abt D.N."/>
            <person name="Adryan B."/>
            <person name="Aguade M."/>
            <person name="Akashi H."/>
            <person name="Anderson W.W."/>
            <person name="Aquadro C.F."/>
            <person name="Ardell D.H."/>
            <person name="Arguello R."/>
            <person name="Artieri C.G."/>
            <person name="Barbash D.A."/>
            <person name="Barker D."/>
            <person name="Barsanti P."/>
            <person name="Batterham P."/>
            <person name="Batzoglou S."/>
            <person name="Begun D."/>
            <person name="Bhutkar A."/>
            <person name="Blanco E."/>
            <person name="Bosak S.A."/>
            <person name="Bradley R.K."/>
            <person name="Brand A.D."/>
            <person name="Brent M.R."/>
            <person name="Brooks A.N."/>
            <person name="Brown R.H."/>
            <person name="Butlin R.K."/>
            <person name="Caggese C."/>
            <person name="Calvi B.R."/>
            <person name="Bernardo de Carvalho A."/>
            <person name="Caspi A."/>
            <person name="Castrezana S."/>
            <person name="Celniker S.E."/>
            <person name="Chang J.L."/>
            <person name="Chapple C."/>
            <person name="Chatterji S."/>
            <person name="Chinwalla A."/>
            <person name="Civetta A."/>
            <person name="Clifton S.W."/>
            <person name="Comeron J.M."/>
            <person name="Costello J.C."/>
            <person name="Coyne J.A."/>
            <person name="Daub J."/>
            <person name="David R.G."/>
            <person name="Delcher A.L."/>
            <person name="Delehaunty K."/>
            <person name="Do C.B."/>
            <person name="Ebling H."/>
            <person name="Edwards K."/>
            <person name="Eickbush T."/>
            <person name="Evans J.D."/>
            <person name="Filipski A."/>
            <person name="Findeiss S."/>
            <person name="Freyhult E."/>
            <person name="Fulton L."/>
            <person name="Fulton R."/>
            <person name="Garcia A.C."/>
            <person name="Gardiner A."/>
            <person name="Garfield D.A."/>
            <person name="Garvin B.E."/>
            <person name="Gibson G."/>
            <person name="Gilbert D."/>
            <person name="Gnerre S."/>
            <person name="Godfrey J."/>
            <person name="Good R."/>
            <person name="Gotea V."/>
            <person name="Gravely B."/>
            <person name="Greenberg A.J."/>
            <person name="Griffiths-Jones S."/>
            <person name="Gross S."/>
            <person name="Guigo R."/>
            <person name="Gustafson E.A."/>
            <person name="Haerty W."/>
            <person name="Hahn M.W."/>
            <person name="Halligan D.L."/>
            <person name="Halpern A.L."/>
            <person name="Halter G.M."/>
            <person name="Han M.V."/>
            <person name="Heger A."/>
            <person name="Hillier L."/>
            <person name="Hinrichs A.S."/>
            <person name="Holmes I."/>
            <person name="Hoskins R.A."/>
            <person name="Hubisz M.J."/>
            <person name="Hultmark D."/>
            <person name="Huntley M.A."/>
            <person name="Jaffe D.B."/>
            <person name="Jagadeeshan S."/>
            <person name="Jeck W.R."/>
            <person name="Johnson J."/>
            <person name="Jones C.D."/>
            <person name="Jordan W.C."/>
            <person name="Karpen G.H."/>
            <person name="Kataoka E."/>
            <person name="Keightley P.D."/>
            <person name="Kheradpour P."/>
            <person name="Kirkness E.F."/>
            <person name="Koerich L.B."/>
            <person name="Kristiansen K."/>
            <person name="Kudrna D."/>
            <person name="Kulathinal R.J."/>
            <person name="Kumar S."/>
            <person name="Kwok R."/>
            <person name="Lander E."/>
            <person name="Langley C.H."/>
            <person name="Lapoint R."/>
            <person name="Lazzaro B.P."/>
            <person name="Lee S.J."/>
            <person name="Levesque L."/>
            <person name="Li R."/>
            <person name="Lin C.F."/>
            <person name="Lin M.F."/>
            <person name="Lindblad-Toh K."/>
            <person name="Llopart A."/>
            <person name="Long M."/>
            <person name="Low L."/>
            <person name="Lozovsky E."/>
            <person name="Lu J."/>
            <person name="Luo M."/>
            <person name="Machado C.A."/>
            <person name="Makalowski W."/>
            <person name="Marzo M."/>
            <person name="Matsuda M."/>
            <person name="Matzkin L."/>
            <person name="McAllister B."/>
            <person name="McBride C.S."/>
            <person name="McKernan B."/>
            <person name="McKernan K."/>
            <person name="Mendez-Lago M."/>
            <person name="Minx P."/>
            <person name="Mollenhauer M.U."/>
            <person name="Montooth K."/>
            <person name="Mount S.M."/>
            <person name="Mu X."/>
            <person name="Myers E."/>
            <person name="Negre B."/>
            <person name="Newfeld S."/>
            <person name="Nielsen R."/>
            <person name="Noor M.A."/>
            <person name="O'Grady P."/>
            <person name="Pachter L."/>
            <person name="Papaceit M."/>
            <person name="Parisi M.J."/>
            <person name="Parisi M."/>
            <person name="Parts L."/>
            <person name="Pedersen J.S."/>
            <person name="Pesole G."/>
            <person name="Phillippy A.M."/>
            <person name="Ponting C.P."/>
            <person name="Pop M."/>
            <person name="Porcelli D."/>
            <person name="Powell J.R."/>
            <person name="Prohaska S."/>
            <person name="Pruitt K."/>
            <person name="Puig M."/>
            <person name="Quesneville H."/>
            <person name="Ram K.R."/>
            <person name="Rand D."/>
            <person name="Rasmussen M.D."/>
            <person name="Reed L.K."/>
            <person name="Reenan R."/>
            <person name="Reily A."/>
            <person name="Remington K.A."/>
            <person name="Rieger T.T."/>
            <person name="Ritchie M.G."/>
            <person name="Robin C."/>
            <person name="Rogers Y.H."/>
            <person name="Rohde C."/>
            <person name="Rozas J."/>
            <person name="Rubenfield M.J."/>
            <person name="Ruiz A."/>
            <person name="Russo S."/>
            <person name="Salzberg S.L."/>
            <person name="Sanchez-Gracia A."/>
            <person name="Saranga D.J."/>
            <person name="Sato H."/>
            <person name="Schaeffer S.W."/>
            <person name="Schatz M.C."/>
            <person name="Schlenke T."/>
            <person name="Schwartz R."/>
            <person name="Segarra C."/>
            <person name="Singh R.S."/>
            <person name="Sirot L."/>
            <person name="Sirota M."/>
            <person name="Sisneros N.B."/>
            <person name="Smith C.D."/>
            <person name="Smith T.F."/>
            <person name="Spieth J."/>
            <person name="Stage D.E."/>
            <person name="Stark A."/>
            <person name="Stephan W."/>
            <person name="Strausberg R.L."/>
            <person name="Strempel S."/>
            <person name="Sturgill D."/>
            <person name="Sutton G."/>
            <person name="Sutton G.G."/>
            <person name="Tao W."/>
            <person name="Teichmann S."/>
            <person name="Tobari Y.N."/>
            <person name="Tomimura Y."/>
            <person name="Tsolas J.M."/>
            <person name="Valente V.L."/>
            <person name="Venter E."/>
            <person name="Venter J.C."/>
            <person name="Vicario S."/>
            <person name="Vieira F.G."/>
            <person name="Vilella A.J."/>
            <person name="Villasante A."/>
            <person name="Walenz B."/>
            <person name="Wang J."/>
            <person name="Wasserman M."/>
            <person name="Watts T."/>
            <person name="Wilson D."/>
            <person name="Wilson R.K."/>
            <person name="Wing R.A."/>
            <person name="Wolfner M.F."/>
            <person name="Wong A."/>
            <person name="Wong G.K."/>
            <person name="Wu C.I."/>
            <person name="Wu G."/>
            <person name="Yamamoto D."/>
            <person name="Yang H.P."/>
            <person name="Yang S.P."/>
            <person name="Yorke J.A."/>
            <person name="Yoshida K."/>
            <person name="Zdobnov E."/>
            <person name="Zhang P."/>
            <person name="Zhang Y."/>
            <person name="Zimin A.V."/>
            <person name="Baldwin J."/>
            <person name="Abdouelleil A."/>
            <person name="Abdulkadir J."/>
            <person name="Abebe A."/>
            <person name="Abera B."/>
            <person name="Abreu J."/>
            <person name="Acer S.C."/>
            <person name="Aftuck L."/>
            <person name="Alexander A."/>
            <person name="An P."/>
            <person name="Anderson E."/>
            <person name="Anderson S."/>
            <person name="Arachi H."/>
            <person name="Azer M."/>
            <person name="Bachantsang P."/>
            <person name="Barry A."/>
            <person name="Bayul T."/>
            <person name="Berlin A."/>
            <person name="Bessette D."/>
            <person name="Bloom T."/>
            <person name="Blye J."/>
            <person name="Boguslavskiy L."/>
            <person name="Bonnet C."/>
            <person name="Boukhgalter B."/>
            <person name="Bourzgui I."/>
            <person name="Brown A."/>
            <person name="Cahill P."/>
            <person name="Channer S."/>
            <person name="Cheshatsang Y."/>
            <person name="Chuda L."/>
            <person name="Citroen M."/>
            <person name="Collymore A."/>
            <person name="Cooke P."/>
            <person name="Costello M."/>
            <person name="D'Aco K."/>
            <person name="Daza R."/>
            <person name="De Haan G."/>
            <person name="DeGray S."/>
            <person name="DeMaso C."/>
            <person name="Dhargay N."/>
            <person name="Dooley K."/>
            <person name="Dooley E."/>
            <person name="Doricent M."/>
            <person name="Dorje P."/>
            <person name="Dorjee K."/>
            <person name="Dupes A."/>
            <person name="Elong R."/>
            <person name="Falk J."/>
            <person name="Farina A."/>
            <person name="Faro S."/>
            <person name="Ferguson D."/>
            <person name="Fisher S."/>
            <person name="Foley C.D."/>
            <person name="Franke A."/>
            <person name="Friedrich D."/>
            <person name="Gadbois L."/>
            <person name="Gearin G."/>
            <person name="Gearin C.R."/>
            <person name="Giannoukos G."/>
            <person name="Goode T."/>
            <person name="Graham J."/>
            <person name="Grandbois E."/>
            <person name="Grewal S."/>
            <person name="Gyaltsen K."/>
            <person name="Hafez N."/>
            <person name="Hagos B."/>
            <person name="Hall J."/>
            <person name="Henson C."/>
            <person name="Hollinger A."/>
            <person name="Honan T."/>
            <person name="Huard M.D."/>
            <person name="Hughes L."/>
            <person name="Hurhula B."/>
            <person name="Husby M.E."/>
            <person name="Kamat A."/>
            <person name="Kanga B."/>
            <person name="Kashin S."/>
            <person name="Khazanovich D."/>
            <person name="Kisner P."/>
            <person name="Lance K."/>
            <person name="Lara M."/>
            <person name="Lee W."/>
            <person name="Lennon N."/>
            <person name="Letendre F."/>
            <person name="LeVine R."/>
            <person name="Lipovsky A."/>
            <person name="Liu X."/>
            <person name="Liu J."/>
            <person name="Liu S."/>
            <person name="Lokyitsang T."/>
            <person name="Lokyitsang Y."/>
            <person name="Lubonja R."/>
            <person name="Lui A."/>
            <person name="MacDonald P."/>
            <person name="Magnisalis V."/>
            <person name="Maru K."/>
            <person name="Matthews C."/>
            <person name="McCusker W."/>
            <person name="McDonough S."/>
            <person name="Mehta T."/>
            <person name="Meldrim J."/>
            <person name="Meneus L."/>
            <person name="Mihai O."/>
            <person name="Mihalev A."/>
            <person name="Mihova T."/>
            <person name="Mittelman R."/>
            <person name="Mlenga V."/>
            <person name="Montmayeur A."/>
            <person name="Mulrain L."/>
            <person name="Navidi A."/>
            <person name="Naylor J."/>
            <person name="Negash T."/>
            <person name="Nguyen T."/>
            <person name="Nguyen N."/>
            <person name="Nicol R."/>
            <person name="Norbu C."/>
            <person name="Norbu N."/>
            <person name="Novod N."/>
            <person name="O'Neill B."/>
            <person name="Osman S."/>
            <person name="Markiewicz E."/>
            <person name="Oyono O.L."/>
            <person name="Patti C."/>
            <person name="Phunkhang P."/>
            <person name="Pierre F."/>
            <person name="Priest M."/>
            <person name="Raghuraman S."/>
            <person name="Rege F."/>
            <person name="Reyes R."/>
            <person name="Rise C."/>
            <person name="Rogov P."/>
            <person name="Ross K."/>
            <person name="Ryan E."/>
            <person name="Settipalli S."/>
            <person name="Shea T."/>
            <person name="Sherpa N."/>
            <person name="Shi L."/>
            <person name="Shih D."/>
            <person name="Sparrow T."/>
            <person name="Spaulding J."/>
            <person name="Stalker J."/>
            <person name="Stange-Thomann N."/>
            <person name="Stavropoulos S."/>
            <person name="Stone C."/>
            <person name="Strader C."/>
            <person name="Tesfaye S."/>
            <person name="Thomson T."/>
            <person name="Thoulutsang Y."/>
            <person name="Thoulutsang D."/>
            <person name="Topham K."/>
            <person name="Topping I."/>
            <person name="Tsamla T."/>
            <person name="Vassiliev H."/>
            <person name="Vo A."/>
            <person name="Wangchuk T."/>
            <person name="Wangdi T."/>
            <person name="Weiand M."/>
            <person name="Wilkinson J."/>
            <person name="Wilson A."/>
            <person name="Yadav S."/>
            <person name="Young G."/>
            <person name="Yu Q."/>
            <person name="Zembek L."/>
            <person name="Zhong D."/>
            <person name="Zimmer A."/>
            <person name="Zwirko Z."/>
            <person name="Jaffe D.B."/>
            <person name="Alvarez P."/>
            <person name="Brockman W."/>
            <person name="Butler J."/>
            <person name="Chin C."/>
            <person name="Gnerre S."/>
            <person name="Grabherr M."/>
            <person name="Kleber M."/>
            <person name="Mauceli E."/>
            <person name="MacCallum I."/>
        </authorList>
    </citation>
    <scope>NUCLEOTIDE SEQUENCE [LARGE SCALE GENOMIC DNA]</scope>
    <source>
        <strain evidence="5">Tucson 15010-1051.87</strain>
    </source>
</reference>
<feature type="transmembrane region" description="Helical" evidence="1">
    <location>
        <begin position="467"/>
        <end position="487"/>
    </location>
</feature>
<feature type="transmembrane region" description="Helical" evidence="1">
    <location>
        <begin position="281"/>
        <end position="306"/>
    </location>
</feature>
<dbReference type="GO" id="GO:0006506">
    <property type="term" value="P:GPI anchor biosynthetic process"/>
    <property type="evidence" value="ECO:0007669"/>
    <property type="project" value="UniProtKB-UniPathway"/>
</dbReference>
<sequence>MADQRKVSYQSTDETGQIRSSRNITGYSNGSSNQELETPFVLWGAGVAHISAGPGRSFVANELGQRLPLHILESIQLTPLMSGLLGLPTPVHNRGQLSAGLLNDSMHEAHATYNNAQQLLNQAQYVLHQHSRGLLSNLMPSHWLNEQLLKSFLNNANLLWRQQRFLTLTEYSGNLMPTVLQCIDYYVHYYRRGLLLASACAFLGWLLQLCGVPTANWGGLQLLLCRALLHLVMLLLLLFVLLQRVPWLTSGLLLLPTLLWTRAMETNVECRVTRHQLLSMLMALCCVVGFFFRRFIALIYLGFACYHNRCALMQRSRSAFLWLLHVCALTALSWLPPALGYWQRNWLLVSLLITFVRPLVCRSLHWASALHRRSLICNGLVLLTAALHVLFSSQARMLHLIARAYACYVFYPYYRQQGLEVIVYNLSTLYALICTSYESLVIQLLTMELQLALRLKQEHGAGIRRNITLAMYMLLYSCYSLFVIGNIKAVDRFRFYMRFANFGCYSVLVNGALIALKLLLPILLLLVIICANCEIAWPYRQEIFRRLLIMCNVMALVFLFHVRSGYIWWEDLVSFLHFSFVQALPFFLLLLCYLAHFMLGEHAIETPQLPKWSVHIY</sequence>
<dbReference type="UniPathway" id="UPA00196"/>
<keyword evidence="1" id="KW-0337">GPI-anchor biosynthesis</keyword>
<dbReference type="PANTHER" id="PTHR12250:SF0">
    <property type="entry name" value="GPI ETHANOLAMINE PHOSPHATE TRANSFERASE 1"/>
    <property type="match status" value="1"/>
</dbReference>
<feature type="transmembrane region" description="Helical" evidence="1">
    <location>
        <begin position="245"/>
        <end position="261"/>
    </location>
</feature>
<organism evidence="4 5">
    <name type="scientific">Drosophila virilis</name>
    <name type="common">Fruit fly</name>
    <dbReference type="NCBI Taxonomy" id="7244"/>
    <lineage>
        <taxon>Eukaryota</taxon>
        <taxon>Metazoa</taxon>
        <taxon>Ecdysozoa</taxon>
        <taxon>Arthropoda</taxon>
        <taxon>Hexapoda</taxon>
        <taxon>Insecta</taxon>
        <taxon>Pterygota</taxon>
        <taxon>Neoptera</taxon>
        <taxon>Endopterygota</taxon>
        <taxon>Diptera</taxon>
        <taxon>Brachycera</taxon>
        <taxon>Muscomorpha</taxon>
        <taxon>Ephydroidea</taxon>
        <taxon>Drosophilidae</taxon>
        <taxon>Drosophila</taxon>
    </lineage>
</organism>
<dbReference type="InParanoid" id="B4M5E1"/>
<gene>
    <name evidence="4" type="primary">Dvir\GJ11102</name>
    <name evidence="4" type="ORF">Dvir_GJ11102</name>
</gene>
<evidence type="ECO:0000259" key="3">
    <source>
        <dbReference type="Pfam" id="PF04987"/>
    </source>
</evidence>
<evidence type="ECO:0000313" key="4">
    <source>
        <dbReference type="EMBL" id="EDW59852.2"/>
    </source>
</evidence>
<keyword evidence="1" id="KW-0256">Endoplasmic reticulum</keyword>
<comment type="similarity">
    <text evidence="1">Belongs to the PIGG/PIGN/PIGO family. PIGN subfamily.</text>
</comment>
<keyword evidence="1" id="KW-0812">Transmembrane</keyword>
<feature type="transmembrane region" description="Helical" evidence="1">
    <location>
        <begin position="547"/>
        <end position="569"/>
    </location>
</feature>
<feature type="transmembrane region" description="Helical" evidence="1">
    <location>
        <begin position="575"/>
        <end position="595"/>
    </location>
</feature>
<dbReference type="Pfam" id="PF04987">
    <property type="entry name" value="PigN"/>
    <property type="match status" value="1"/>
</dbReference>
<comment type="subcellular location">
    <subcellularLocation>
        <location evidence="1">Endoplasmic reticulum membrane</location>
        <topology evidence="1">Multi-pass membrane protein</topology>
    </subcellularLocation>
</comment>
<dbReference type="eggNOG" id="KOG2124">
    <property type="taxonomic scope" value="Eukaryota"/>
</dbReference>
<keyword evidence="1" id="KW-0472">Membrane</keyword>
<dbReference type="InterPro" id="IPR017852">
    <property type="entry name" value="GPI_EtnP_transferase_1_C"/>
</dbReference>
<comment type="function">
    <text evidence="1">Ethanolamine phosphate transferase involved in glycosylphosphatidylinositol-anchor biosynthesis. Transfers ethanolamine phosphate to the first alpha-1,4-linked mannose of the glycosylphosphatidylinositol precursor of GPI-anchor.</text>
</comment>
<feature type="transmembrane region" description="Helical" evidence="1">
    <location>
        <begin position="372"/>
        <end position="391"/>
    </location>
</feature>
<feature type="transmembrane region" description="Helical" evidence="1">
    <location>
        <begin position="397"/>
        <end position="414"/>
    </location>
</feature>
<proteinExistence type="inferred from homology"/>
<keyword evidence="5" id="KW-1185">Reference proteome</keyword>
<comment type="pathway">
    <text evidence="1">Glycolipid biosynthesis; glycosylphosphatidylinositol-anchor biosynthesis.</text>
</comment>
<feature type="region of interest" description="Disordered" evidence="2">
    <location>
        <begin position="1"/>
        <end position="31"/>
    </location>
</feature>
<dbReference type="STRING" id="7244.B4M5E1"/>
<feature type="transmembrane region" description="Helical" evidence="1">
    <location>
        <begin position="318"/>
        <end position="335"/>
    </location>
</feature>
<dbReference type="GO" id="GO:0005789">
    <property type="term" value="C:endoplasmic reticulum membrane"/>
    <property type="evidence" value="ECO:0007669"/>
    <property type="project" value="UniProtKB-SubCell"/>
</dbReference>
<feature type="transmembrane region" description="Helical" evidence="1">
    <location>
        <begin position="194"/>
        <end position="214"/>
    </location>
</feature>
<evidence type="ECO:0000256" key="2">
    <source>
        <dbReference type="SAM" id="MobiDB-lite"/>
    </source>
</evidence>
<keyword evidence="1" id="KW-0808">Transferase</keyword>
<protein>
    <recommendedName>
        <fullName evidence="1">GPI ethanolamine phosphate transferase 1</fullName>
        <ecNumber evidence="1">2.-.-.-</ecNumber>
    </recommendedName>
</protein>
<keyword evidence="1" id="KW-1133">Transmembrane helix</keyword>
<dbReference type="HOGENOM" id="CLU_007676_0_0_1"/>
<name>B4M5E1_DROVI</name>
<dbReference type="InterPro" id="IPR007070">
    <property type="entry name" value="GPI_EtnP_transferase_1"/>
</dbReference>
<dbReference type="OrthoDB" id="7867799at2759"/>